<organism evidence="2">
    <name type="scientific">Caldiarchaeum subterraneum</name>
    <dbReference type="NCBI Taxonomy" id="311458"/>
    <lineage>
        <taxon>Archaea</taxon>
        <taxon>Nitrososphaerota</taxon>
        <taxon>Candidatus Caldarchaeales</taxon>
        <taxon>Candidatus Caldarchaeaceae</taxon>
        <taxon>Candidatus Caldarchaeum</taxon>
    </lineage>
</organism>
<dbReference type="SUPFAM" id="SSF48310">
    <property type="entry name" value="Aldehyde ferredoxin oxidoreductase, C-terminal domains"/>
    <property type="match status" value="1"/>
</dbReference>
<dbReference type="GO" id="GO:0016625">
    <property type="term" value="F:oxidoreductase activity, acting on the aldehyde or oxo group of donors, iron-sulfur protein as acceptor"/>
    <property type="evidence" value="ECO:0007669"/>
    <property type="project" value="InterPro"/>
</dbReference>
<dbReference type="InterPro" id="IPR013984">
    <property type="entry name" value="Ald_Fedxn_OxRdtase_dom2"/>
</dbReference>
<dbReference type="InterPro" id="IPR013985">
    <property type="entry name" value="Ald_Fedxn_OxRdtase_dom3"/>
</dbReference>
<evidence type="ECO:0000259" key="1">
    <source>
        <dbReference type="Pfam" id="PF01314"/>
    </source>
</evidence>
<dbReference type="PANTHER" id="PTHR30038">
    <property type="entry name" value="ALDEHYDE FERREDOXIN OXIDOREDUCTASE"/>
    <property type="match status" value="1"/>
</dbReference>
<dbReference type="Pfam" id="PF01314">
    <property type="entry name" value="AFOR_C"/>
    <property type="match status" value="1"/>
</dbReference>
<dbReference type="Gene3D" id="1.10.569.10">
    <property type="entry name" value="Aldehyde Ferredoxin Oxidoreductase Protein, subunit A, domain 2"/>
    <property type="match status" value="1"/>
</dbReference>
<dbReference type="Gene3D" id="1.10.599.10">
    <property type="entry name" value="Aldehyde Ferredoxin Oxidoreductase Protein, subunit A, domain 3"/>
    <property type="match status" value="1"/>
</dbReference>
<reference evidence="2" key="1">
    <citation type="journal article" date="2020" name="mSystems">
        <title>Genome- and Community-Level Interaction Insights into Carbon Utilization and Element Cycling Functions of Hydrothermarchaeota in Hydrothermal Sediment.</title>
        <authorList>
            <person name="Zhou Z."/>
            <person name="Liu Y."/>
            <person name="Xu W."/>
            <person name="Pan J."/>
            <person name="Luo Z.H."/>
            <person name="Li M."/>
        </authorList>
    </citation>
    <scope>NUCLEOTIDE SEQUENCE [LARGE SCALE GENOMIC DNA]</scope>
    <source>
        <strain evidence="2">SpSt-1084</strain>
    </source>
</reference>
<feature type="domain" description="Aldehyde ferredoxin oxidoreductase C-terminal" evidence="1">
    <location>
        <begin position="9"/>
        <end position="261"/>
    </location>
</feature>
<accession>A0A7C5U645</accession>
<dbReference type="GO" id="GO:0009055">
    <property type="term" value="F:electron transfer activity"/>
    <property type="evidence" value="ECO:0007669"/>
    <property type="project" value="InterPro"/>
</dbReference>
<dbReference type="PANTHER" id="PTHR30038:SF0">
    <property type="entry name" value="TUNGSTEN-CONTAINING ALDEHYDE FERREDOXIN OXIDOREDUCTASE"/>
    <property type="match status" value="1"/>
</dbReference>
<proteinExistence type="predicted"/>
<protein>
    <recommendedName>
        <fullName evidence="1">Aldehyde ferredoxin oxidoreductase C-terminal domain-containing protein</fullName>
    </recommendedName>
</protein>
<dbReference type="InterPro" id="IPR051919">
    <property type="entry name" value="W-dependent_AOR"/>
</dbReference>
<comment type="caution">
    <text evidence="2">The sequence shown here is derived from an EMBL/GenBank/DDBJ whole genome shotgun (WGS) entry which is preliminary data.</text>
</comment>
<dbReference type="AlphaFoldDB" id="A0A7C5U645"/>
<dbReference type="InterPro" id="IPR036021">
    <property type="entry name" value="Tungsten_al_ferr_oxy-like_C"/>
</dbReference>
<sequence length="262" mass="28727">MSQTSTAYTIELGNTLAVAAEANEKGLLKDGVKWGDVDRFAELVKQIAHREGELGNILAEGGAKAAKLLGDPDLSMSVKGMSIPAYDPRGLKGFALAYSVSPRGACHLRAYTPASEILGIPYETDPLATEGKVDLVMVLERLFAFSDSLDMCKFSSFALGPEDYADLFATFTGIEMTLDELFKVGERIITQERYFNQLHGITRKDDRLPKRFMKELASSGPSKGHVIDEATLNSLLDEYYRKHGWNPDGTVTAEILRQLAIA</sequence>
<dbReference type="GO" id="GO:0051536">
    <property type="term" value="F:iron-sulfur cluster binding"/>
    <property type="evidence" value="ECO:0007669"/>
    <property type="project" value="InterPro"/>
</dbReference>
<dbReference type="InterPro" id="IPR001203">
    <property type="entry name" value="OxRdtase_Ald_Fedxn_C"/>
</dbReference>
<name>A0A7C5U645_CALS0</name>
<evidence type="ECO:0000313" key="2">
    <source>
        <dbReference type="EMBL" id="HHR40433.1"/>
    </source>
</evidence>
<gene>
    <name evidence="2" type="ORF">ENM42_01240</name>
</gene>
<dbReference type="EMBL" id="DRXS01000068">
    <property type="protein sequence ID" value="HHR40433.1"/>
    <property type="molecule type" value="Genomic_DNA"/>
</dbReference>